<evidence type="ECO:0000313" key="3">
    <source>
        <dbReference type="EMBL" id="KZV27049.1"/>
    </source>
</evidence>
<reference evidence="3 4" key="1">
    <citation type="journal article" date="2015" name="Proc. Natl. Acad. Sci. U.S.A.">
        <title>The resurrection genome of Boea hygrometrica: A blueprint for survival of dehydration.</title>
        <authorList>
            <person name="Xiao L."/>
            <person name="Yang G."/>
            <person name="Zhang L."/>
            <person name="Yang X."/>
            <person name="Zhao S."/>
            <person name="Ji Z."/>
            <person name="Zhou Q."/>
            <person name="Hu M."/>
            <person name="Wang Y."/>
            <person name="Chen M."/>
            <person name="Xu Y."/>
            <person name="Jin H."/>
            <person name="Xiao X."/>
            <person name="Hu G."/>
            <person name="Bao F."/>
            <person name="Hu Y."/>
            <person name="Wan P."/>
            <person name="Li L."/>
            <person name="Deng X."/>
            <person name="Kuang T."/>
            <person name="Xiang C."/>
            <person name="Zhu J.K."/>
            <person name="Oliver M.J."/>
            <person name="He Y."/>
        </authorList>
    </citation>
    <scope>NUCLEOTIDE SEQUENCE [LARGE SCALE GENOMIC DNA]</scope>
    <source>
        <strain evidence="4">cv. XS01</strain>
    </source>
</reference>
<dbReference type="EMBL" id="KV010698">
    <property type="protein sequence ID" value="KZV27049.1"/>
    <property type="molecule type" value="Genomic_DNA"/>
</dbReference>
<organism evidence="3 4">
    <name type="scientific">Dorcoceras hygrometricum</name>
    <dbReference type="NCBI Taxonomy" id="472368"/>
    <lineage>
        <taxon>Eukaryota</taxon>
        <taxon>Viridiplantae</taxon>
        <taxon>Streptophyta</taxon>
        <taxon>Embryophyta</taxon>
        <taxon>Tracheophyta</taxon>
        <taxon>Spermatophyta</taxon>
        <taxon>Magnoliopsida</taxon>
        <taxon>eudicotyledons</taxon>
        <taxon>Gunneridae</taxon>
        <taxon>Pentapetalae</taxon>
        <taxon>asterids</taxon>
        <taxon>lamiids</taxon>
        <taxon>Lamiales</taxon>
        <taxon>Gesneriaceae</taxon>
        <taxon>Didymocarpoideae</taxon>
        <taxon>Trichosporeae</taxon>
        <taxon>Loxocarpinae</taxon>
        <taxon>Dorcoceras</taxon>
    </lineage>
</organism>
<feature type="compositionally biased region" description="Basic residues" evidence="2">
    <location>
        <begin position="314"/>
        <end position="323"/>
    </location>
</feature>
<keyword evidence="4" id="KW-1185">Reference proteome</keyword>
<feature type="compositionally biased region" description="Basic residues" evidence="2">
    <location>
        <begin position="291"/>
        <end position="303"/>
    </location>
</feature>
<evidence type="ECO:0000256" key="1">
    <source>
        <dbReference type="SAM" id="Coils"/>
    </source>
</evidence>
<gene>
    <name evidence="3" type="ORF">F511_32958</name>
</gene>
<keyword evidence="1" id="KW-0175">Coiled coil</keyword>
<feature type="region of interest" description="Disordered" evidence="2">
    <location>
        <begin position="286"/>
        <end position="328"/>
    </location>
</feature>
<evidence type="ECO:0000313" key="4">
    <source>
        <dbReference type="Proteomes" id="UP000250235"/>
    </source>
</evidence>
<dbReference type="Proteomes" id="UP000250235">
    <property type="component" value="Unassembled WGS sequence"/>
</dbReference>
<name>A0A2Z7B5R5_9LAMI</name>
<protein>
    <submittedName>
        <fullName evidence="3">Dystroglycan-like</fullName>
    </submittedName>
</protein>
<proteinExistence type="predicted"/>
<sequence>MVSVFNALMASGLEGFLGCPVVIFESELVDFFKNGSVRDGLVVSTVNGVPVEISEQVFAETFELPVNGLADLSEMPKDKIFYARSIVSLSGEPVSLSGRKGQMKIDYRLLCDIMAKSISVKAGSFNALTVEKFSLLTAVVCGIRMNWAHILFNIMKKMVTAGSKQAKGFAVQISLLLESIPNLRLGESSEFPASKILTEKNVHRYISINDKVGVEEAAVAPPMKKASRKPQAKGFAVQISLLLESIPNLRLGESSEFPASKILTEKNVHRYISINDKVGVEEAAVAPPMKKASRKPVASKKRPAVAAAEEPVPKKKRTSKKKSGSSPSTLEIVVVAQEAVPIQMVIYWRSYCEEPVEKPAAEDDISADQPVDEVTGVVDGEEAVAAEVDASTDRDQPADITDERQWFDLSHEELIAKWAAERQVITPDDTDEEIEAERPVFESVVAVEPVVEVYEVAADKDFSLVDDPDTVINQVINQLDSNSDDKDDKSSDRAETWFDRALDEMLRTDSQVVTPNDTDEEMETVVVGVDSGNQPVQTLAEKPVEEMVTVMGDQAMTAIGDQQVCSGDELSENIETEPVVLSADEAMSLEDIFMSIPADIQLPSAGVEITRILFGATIHISGVIERTWYLASLPKIPVEDKGKELLVEKDPVKGNPVWEQLVLIVAEIELLVQLREKVINEVEQFFHSFSRKKLAVLQLEDVYTKVEQVLTWAGTDSPIIALHRKRYILLNYRELLVRKFLETRKINFVPRDGSSAVDLKILDKLHSFHLFVLEELKTETLAHDIEWKLPSLSVVEPVFRVDPRQSPVFALRVSQFCSVFIDFSLFSWLPTADITDFLSSIALDRTVFRDVQISQNTVSVAPSVQMLDEPSSSDSSSNDILMDFADQDTAAAANYLPAATTPDVTNALNQLRVSIDQIRERDDNGAKTKDTLLLHLSNFENHVIARLDAQDRVLGALRKASNDQRNLLSLELQSSHKQLGTQIVTTGLDVVDIRRVVKETHQELNAKIHSLDEQLAATRNDLLEFSAQAQRTLDIITSQLSELVAYINRGGDNKKGE</sequence>
<accession>A0A2Z7B5R5</accession>
<feature type="coiled-coil region" evidence="1">
    <location>
        <begin position="994"/>
        <end position="1021"/>
    </location>
</feature>
<evidence type="ECO:0000256" key="2">
    <source>
        <dbReference type="SAM" id="MobiDB-lite"/>
    </source>
</evidence>
<dbReference type="AlphaFoldDB" id="A0A2Z7B5R5"/>